<evidence type="ECO:0000256" key="1">
    <source>
        <dbReference type="SAM" id="Phobius"/>
    </source>
</evidence>
<evidence type="ECO:0000313" key="2">
    <source>
        <dbReference type="EMBL" id="JAE07589.1"/>
    </source>
</evidence>
<accession>A0A0A9F8S3</accession>
<dbReference type="EMBL" id="GBRH01190307">
    <property type="protein sequence ID" value="JAE07589.1"/>
    <property type="molecule type" value="Transcribed_RNA"/>
</dbReference>
<protein>
    <submittedName>
        <fullName evidence="2">Uncharacterized protein</fullName>
    </submittedName>
</protein>
<sequence length="41" mass="4825">MHIMQIYLLHTLYGFVIYLSVIYLSVLLIYRIVPGCLCMSM</sequence>
<proteinExistence type="predicted"/>
<feature type="transmembrane region" description="Helical" evidence="1">
    <location>
        <begin position="12"/>
        <end position="33"/>
    </location>
</feature>
<reference evidence="2" key="1">
    <citation type="submission" date="2014-09" db="EMBL/GenBank/DDBJ databases">
        <authorList>
            <person name="Magalhaes I.L.F."/>
            <person name="Oliveira U."/>
            <person name="Santos F.R."/>
            <person name="Vidigal T.H.D.A."/>
            <person name="Brescovit A.D."/>
            <person name="Santos A.J."/>
        </authorList>
    </citation>
    <scope>NUCLEOTIDE SEQUENCE</scope>
    <source>
        <tissue evidence="2">Shoot tissue taken approximately 20 cm above the soil surface</tissue>
    </source>
</reference>
<keyword evidence="1" id="KW-1133">Transmembrane helix</keyword>
<dbReference type="AlphaFoldDB" id="A0A0A9F8S3"/>
<organism evidence="2">
    <name type="scientific">Arundo donax</name>
    <name type="common">Giant reed</name>
    <name type="synonym">Donax arundinaceus</name>
    <dbReference type="NCBI Taxonomy" id="35708"/>
    <lineage>
        <taxon>Eukaryota</taxon>
        <taxon>Viridiplantae</taxon>
        <taxon>Streptophyta</taxon>
        <taxon>Embryophyta</taxon>
        <taxon>Tracheophyta</taxon>
        <taxon>Spermatophyta</taxon>
        <taxon>Magnoliopsida</taxon>
        <taxon>Liliopsida</taxon>
        <taxon>Poales</taxon>
        <taxon>Poaceae</taxon>
        <taxon>PACMAD clade</taxon>
        <taxon>Arundinoideae</taxon>
        <taxon>Arundineae</taxon>
        <taxon>Arundo</taxon>
    </lineage>
</organism>
<keyword evidence="1" id="KW-0812">Transmembrane</keyword>
<keyword evidence="1" id="KW-0472">Membrane</keyword>
<name>A0A0A9F8S3_ARUDO</name>
<reference evidence="2" key="2">
    <citation type="journal article" date="2015" name="Data Brief">
        <title>Shoot transcriptome of the giant reed, Arundo donax.</title>
        <authorList>
            <person name="Barrero R.A."/>
            <person name="Guerrero F.D."/>
            <person name="Moolhuijzen P."/>
            <person name="Goolsby J.A."/>
            <person name="Tidwell J."/>
            <person name="Bellgard S.E."/>
            <person name="Bellgard M.I."/>
        </authorList>
    </citation>
    <scope>NUCLEOTIDE SEQUENCE</scope>
    <source>
        <tissue evidence="2">Shoot tissue taken approximately 20 cm above the soil surface</tissue>
    </source>
</reference>